<accession>A0A538U9F6</accession>
<evidence type="ECO:0000313" key="2">
    <source>
        <dbReference type="Proteomes" id="UP000319771"/>
    </source>
</evidence>
<dbReference type="EMBL" id="VBPB01000104">
    <property type="protein sequence ID" value="TMQ72532.1"/>
    <property type="molecule type" value="Genomic_DNA"/>
</dbReference>
<sequence>MRRTTFLIDGFNLYHSLCVASLDLGRVSTKWLDIRSMCASYLAQIGGGAALQDIFYFSALAAYRLALDPDVTKRHRTYIECLRATVKCSSGISATWP</sequence>
<name>A0A538U9F6_UNCEI</name>
<dbReference type="AlphaFoldDB" id="A0A538U9F6"/>
<evidence type="ECO:0000313" key="1">
    <source>
        <dbReference type="EMBL" id="TMQ72532.1"/>
    </source>
</evidence>
<dbReference type="Proteomes" id="UP000319771">
    <property type="component" value="Unassembled WGS sequence"/>
</dbReference>
<comment type="caution">
    <text evidence="1">The sequence shown here is derived from an EMBL/GenBank/DDBJ whole genome shotgun (WGS) entry which is preliminary data.</text>
</comment>
<organism evidence="1 2">
    <name type="scientific">Eiseniibacteriota bacterium</name>
    <dbReference type="NCBI Taxonomy" id="2212470"/>
    <lineage>
        <taxon>Bacteria</taxon>
        <taxon>Candidatus Eiseniibacteriota</taxon>
    </lineage>
</organism>
<reference evidence="1 2" key="1">
    <citation type="journal article" date="2019" name="Nat. Microbiol.">
        <title>Mediterranean grassland soil C-N compound turnover is dependent on rainfall and depth, and is mediated by genomically divergent microorganisms.</title>
        <authorList>
            <person name="Diamond S."/>
            <person name="Andeer P.F."/>
            <person name="Li Z."/>
            <person name="Crits-Christoph A."/>
            <person name="Burstein D."/>
            <person name="Anantharaman K."/>
            <person name="Lane K.R."/>
            <person name="Thomas B.C."/>
            <person name="Pan C."/>
            <person name="Northen T.R."/>
            <person name="Banfield J.F."/>
        </authorList>
    </citation>
    <scope>NUCLEOTIDE SEQUENCE [LARGE SCALE GENOMIC DNA]</scope>
    <source>
        <strain evidence="1">WS_11</strain>
    </source>
</reference>
<proteinExistence type="predicted"/>
<gene>
    <name evidence="1" type="ORF">E6K81_07115</name>
</gene>
<protein>
    <submittedName>
        <fullName evidence="1">NYN domain-containing protein</fullName>
    </submittedName>
</protein>